<dbReference type="NCBIfam" id="TIGR04183">
    <property type="entry name" value="Por_Secre_tail"/>
    <property type="match status" value="1"/>
</dbReference>
<evidence type="ECO:0000313" key="5">
    <source>
        <dbReference type="Proteomes" id="UP000605676"/>
    </source>
</evidence>
<dbReference type="RefSeq" id="WP_200463076.1">
    <property type="nucleotide sequence ID" value="NZ_JAENRR010000001.1"/>
</dbReference>
<dbReference type="Pfam" id="PF18962">
    <property type="entry name" value="Por_Secre_tail"/>
    <property type="match status" value="1"/>
</dbReference>
<accession>A0ABS1HDX7</accession>
<gene>
    <name evidence="4" type="ORF">JIV24_00755</name>
</gene>
<dbReference type="EMBL" id="JAENRR010000001">
    <property type="protein sequence ID" value="MBK3515849.1"/>
    <property type="molecule type" value="Genomic_DNA"/>
</dbReference>
<dbReference type="InterPro" id="IPR011493">
    <property type="entry name" value="GLUG"/>
</dbReference>
<protein>
    <submittedName>
        <fullName evidence="4">T9SS type A sorting domain-containing protein</fullName>
    </submittedName>
</protein>
<keyword evidence="1" id="KW-0732">Signal</keyword>
<dbReference type="Pfam" id="PF07581">
    <property type="entry name" value="Glug"/>
    <property type="match status" value="1"/>
</dbReference>
<feature type="signal peptide" evidence="1">
    <location>
        <begin position="1"/>
        <end position="20"/>
    </location>
</feature>
<feature type="chain" id="PRO_5045401704" evidence="1">
    <location>
        <begin position="21"/>
        <end position="857"/>
    </location>
</feature>
<feature type="domain" description="Secretion system C-terminal sorting" evidence="3">
    <location>
        <begin position="793"/>
        <end position="857"/>
    </location>
</feature>
<sequence length="857" mass="90615">MKQRFTLLSLCLLLTSMLWAQNPVAPTLVDSQSPNGPNNPYQLSEPGHLTWLQSAEGIMDAHYILTQDITAPNGSVWAPIGTNTNIFSGVFDGNGKKVSNVTINNTNNYSGFFGYVQNSLIEDLTIENITVNGTGYVAGMVGYNDAGVFRRCQVSGAITANSFYVGGFAAKNSGKIFASHSNIDITSTYTDTYSAYTGGFVGYSSNTVSHCYATGSINCEAPSKVAGFAGLGAYIYNSYSACSFTNTSAFGFSGMLGYRTYNCYWNKDLAPANTKYAPDYEGQATYPDNGLTEGEFGGLNNFTGWSEKAWEMVFDDINFVSRPQLKWQLYPNTYFLTVDTDDKANTLGTSGTGMYSIGEQVTVSATTMANYAINAWLVDGIEESGAQYTFNVTATSPQHLTGIVGLDNSVFAGGEGTENAPYEINNIDQLITVSEFPIAWDKHFVLTADIDATSTQTLNENPNNAGTYFGFSPIGNSTSNKFTGSFDGNNHTITGLYIRQGSVATRPAGLFGYIDGATITNTHLINVNILSGNDASGTGALVGNCSKSNINNCSSSGQLSVNYGLATSTDVANGNYADGVIGGLIGSANASFNIENSYSTANVKAIRSDMPANPYIGTAYEDLYVNMWNDQTTDYAGGFIGSTYGTEGLISNCFTISSVEGTHTSLGGFAGTINSGVTVTNCYSASTFVNAINEESGAGQGGFAGAINGTITNCYWDKDAAASTVSPGLDVANGLATSAFATQSNFTDWNFTDVWSIGVVASIDNVARPYFASMNPTATAIGDELKAAFTVAPNPTTGLLKVSNVEYGNTVQVYNLAGSLVTKATALGAEVTLDITEQPQGIYIVVCEGKTQKVVKK</sequence>
<dbReference type="InterPro" id="IPR026444">
    <property type="entry name" value="Secre_tail"/>
</dbReference>
<proteinExistence type="predicted"/>
<evidence type="ECO:0000259" key="2">
    <source>
        <dbReference type="Pfam" id="PF07581"/>
    </source>
</evidence>
<evidence type="ECO:0000256" key="1">
    <source>
        <dbReference type="SAM" id="SignalP"/>
    </source>
</evidence>
<organism evidence="4 5">
    <name type="scientific">Carboxylicivirga marina</name>
    <dbReference type="NCBI Taxonomy" id="2800988"/>
    <lineage>
        <taxon>Bacteria</taxon>
        <taxon>Pseudomonadati</taxon>
        <taxon>Bacteroidota</taxon>
        <taxon>Bacteroidia</taxon>
        <taxon>Marinilabiliales</taxon>
        <taxon>Marinilabiliaceae</taxon>
        <taxon>Carboxylicivirga</taxon>
    </lineage>
</organism>
<keyword evidence="5" id="KW-1185">Reference proteome</keyword>
<dbReference type="Proteomes" id="UP000605676">
    <property type="component" value="Unassembled WGS sequence"/>
</dbReference>
<feature type="domain" description="GLUG" evidence="2">
    <location>
        <begin position="194"/>
        <end position="218"/>
    </location>
</feature>
<reference evidence="4 5" key="1">
    <citation type="submission" date="2021-01" db="EMBL/GenBank/DDBJ databases">
        <title>Carboxyliciviraga sp.nov., isolated from coastal sediments.</title>
        <authorList>
            <person name="Lu D."/>
            <person name="Zhang T."/>
        </authorList>
    </citation>
    <scope>NUCLEOTIDE SEQUENCE [LARGE SCALE GENOMIC DNA]</scope>
    <source>
        <strain evidence="4 5">N1Y132</strain>
    </source>
</reference>
<name>A0ABS1HDX7_9BACT</name>
<evidence type="ECO:0000259" key="3">
    <source>
        <dbReference type="Pfam" id="PF18962"/>
    </source>
</evidence>
<evidence type="ECO:0000313" key="4">
    <source>
        <dbReference type="EMBL" id="MBK3515849.1"/>
    </source>
</evidence>
<comment type="caution">
    <text evidence="4">The sequence shown here is derived from an EMBL/GenBank/DDBJ whole genome shotgun (WGS) entry which is preliminary data.</text>
</comment>
<dbReference type="Gene3D" id="2.160.20.110">
    <property type="match status" value="2"/>
</dbReference>